<dbReference type="GO" id="GO:0005739">
    <property type="term" value="C:mitochondrion"/>
    <property type="evidence" value="ECO:0007669"/>
    <property type="project" value="InterPro"/>
</dbReference>
<evidence type="ECO:0000313" key="4">
    <source>
        <dbReference type="Proteomes" id="UP001175353"/>
    </source>
</evidence>
<dbReference type="InterPro" id="IPR040009">
    <property type="entry name" value="Mtf2/C5D6.12-like"/>
</dbReference>
<proteinExistence type="predicted"/>
<feature type="compositionally biased region" description="Basic and acidic residues" evidence="1">
    <location>
        <begin position="445"/>
        <end position="475"/>
    </location>
</feature>
<organism evidence="3 4">
    <name type="scientific">Friedmanniomyces endolithicus</name>
    <dbReference type="NCBI Taxonomy" id="329885"/>
    <lineage>
        <taxon>Eukaryota</taxon>
        <taxon>Fungi</taxon>
        <taxon>Dikarya</taxon>
        <taxon>Ascomycota</taxon>
        <taxon>Pezizomycotina</taxon>
        <taxon>Dothideomycetes</taxon>
        <taxon>Dothideomycetidae</taxon>
        <taxon>Mycosphaerellales</taxon>
        <taxon>Teratosphaeriaceae</taxon>
        <taxon>Friedmanniomyces</taxon>
    </lineage>
</organism>
<protein>
    <recommendedName>
        <fullName evidence="2">Mtf2-like C-terminal domain-containing protein</fullName>
    </recommendedName>
</protein>
<dbReference type="InterPro" id="IPR043837">
    <property type="entry name" value="Mtf2-like_C"/>
</dbReference>
<feature type="region of interest" description="Disordered" evidence="1">
    <location>
        <begin position="52"/>
        <end position="114"/>
    </location>
</feature>
<dbReference type="AlphaFoldDB" id="A0AAN6KP27"/>
<name>A0AAN6KP27_9PEZI</name>
<dbReference type="Pfam" id="PF19189">
    <property type="entry name" value="Mtf2"/>
    <property type="match status" value="1"/>
</dbReference>
<accession>A0AAN6KP27</accession>
<dbReference type="PANTHER" id="PTHR39468">
    <property type="entry name" value="CHROMOSOME 7, WHOLE GENOME SHOTGUN SEQUENCE"/>
    <property type="match status" value="1"/>
</dbReference>
<evidence type="ECO:0000256" key="1">
    <source>
        <dbReference type="SAM" id="MobiDB-lite"/>
    </source>
</evidence>
<feature type="domain" description="Mtf2-like C-terminal" evidence="2">
    <location>
        <begin position="243"/>
        <end position="409"/>
    </location>
</feature>
<sequence length="483" mass="53210">MLERAACRLQVNRSDSLTRLDTLLPFLYCTATIQRCTYTGVRLIHKKSRPEPTQLRKYATRWNPQGGSVQRPARQRLPSQNGRGTGQRRGDGLTPTSRHAGAPTGTPSFSEGVPFEDGAQELIAGRDPDSDSTITPREKKVFEKLLALSRDNAASTASEHGKPRPAKSVRNLGLDAVLDPPRANIKARERPPPQFPAALRPLAEEARDKQRASRPARATERDGVKDKVILADLSRTNALLDDAPSDLDLWQTLQTHLLARVAVLELDGPPKTPRLQAAVHSYRNLPTQTRAKRAPTKPVSDLDLLTANLPQNLVHYLSLNTTHFPTSLLPINLLPTLHSLGPTAFALGATTQLYNAHLALLHRHYPANISAMNNVLAEMDRQVYAFDDETLEIVDGALRMAARFKYGHSGPGPRSLVGMEGVERDVVALGRWAKVMRGRREEAAVRKVREEEAERERVARESEREGEDSGEHGGEEAVVGVVG</sequence>
<dbReference type="EMBL" id="JAUJLE010000056">
    <property type="protein sequence ID" value="KAK0994358.1"/>
    <property type="molecule type" value="Genomic_DNA"/>
</dbReference>
<gene>
    <name evidence="3" type="ORF">LTR91_007731</name>
</gene>
<feature type="region of interest" description="Disordered" evidence="1">
    <location>
        <begin position="445"/>
        <end position="483"/>
    </location>
</feature>
<reference evidence="3" key="1">
    <citation type="submission" date="2023-06" db="EMBL/GenBank/DDBJ databases">
        <title>Black Yeasts Isolated from many extreme environments.</title>
        <authorList>
            <person name="Coleine C."/>
            <person name="Stajich J.E."/>
            <person name="Selbmann L."/>
        </authorList>
    </citation>
    <scope>NUCLEOTIDE SEQUENCE</scope>
    <source>
        <strain evidence="3">CCFEE 5200</strain>
    </source>
</reference>
<comment type="caution">
    <text evidence="3">The sequence shown here is derived from an EMBL/GenBank/DDBJ whole genome shotgun (WGS) entry which is preliminary data.</text>
</comment>
<dbReference type="PANTHER" id="PTHR39468:SF1">
    <property type="entry name" value="MTF2-LIKE C-TERMINAL DOMAIN-CONTAINING PROTEIN"/>
    <property type="match status" value="1"/>
</dbReference>
<evidence type="ECO:0000313" key="3">
    <source>
        <dbReference type="EMBL" id="KAK0994358.1"/>
    </source>
</evidence>
<dbReference type="Proteomes" id="UP001175353">
    <property type="component" value="Unassembled WGS sequence"/>
</dbReference>
<keyword evidence="4" id="KW-1185">Reference proteome</keyword>
<evidence type="ECO:0000259" key="2">
    <source>
        <dbReference type="Pfam" id="PF19189"/>
    </source>
</evidence>